<feature type="domain" description="SnoaL-like" evidence="9">
    <location>
        <begin position="221"/>
        <end position="315"/>
    </location>
</feature>
<evidence type="ECO:0000259" key="7">
    <source>
        <dbReference type="Pfam" id="PF04542"/>
    </source>
</evidence>
<gene>
    <name evidence="10" type="ORF">GCM10009838_30100</name>
</gene>
<dbReference type="Proteomes" id="UP001499854">
    <property type="component" value="Unassembled WGS sequence"/>
</dbReference>
<keyword evidence="11" id="KW-1185">Reference proteome</keyword>
<dbReference type="InterPro" id="IPR013325">
    <property type="entry name" value="RNA_pol_sigma_r2"/>
</dbReference>
<comment type="caution">
    <text evidence="10">The sequence shown here is derived from an EMBL/GenBank/DDBJ whole genome shotgun (WGS) entry which is preliminary data.</text>
</comment>
<proteinExistence type="inferred from homology"/>
<dbReference type="InterPro" id="IPR039425">
    <property type="entry name" value="RNA_pol_sigma-70-like"/>
</dbReference>
<comment type="similarity">
    <text evidence="1">Belongs to the sigma-70 factor family. ECF subfamily.</text>
</comment>
<dbReference type="Gene3D" id="3.10.450.50">
    <property type="match status" value="1"/>
</dbReference>
<evidence type="ECO:0000256" key="2">
    <source>
        <dbReference type="ARBA" id="ARBA00011344"/>
    </source>
</evidence>
<dbReference type="InterPro" id="IPR013249">
    <property type="entry name" value="RNA_pol_sigma70_r4_t2"/>
</dbReference>
<dbReference type="Pfam" id="PF04542">
    <property type="entry name" value="Sigma70_r2"/>
    <property type="match status" value="1"/>
</dbReference>
<organism evidence="10 11">
    <name type="scientific">Catenulispora subtropica</name>
    <dbReference type="NCBI Taxonomy" id="450798"/>
    <lineage>
        <taxon>Bacteria</taxon>
        <taxon>Bacillati</taxon>
        <taxon>Actinomycetota</taxon>
        <taxon>Actinomycetes</taxon>
        <taxon>Catenulisporales</taxon>
        <taxon>Catenulisporaceae</taxon>
        <taxon>Catenulispora</taxon>
    </lineage>
</organism>
<evidence type="ECO:0000313" key="11">
    <source>
        <dbReference type="Proteomes" id="UP001499854"/>
    </source>
</evidence>
<evidence type="ECO:0000256" key="3">
    <source>
        <dbReference type="ARBA" id="ARBA00023015"/>
    </source>
</evidence>
<dbReference type="InterPro" id="IPR014305">
    <property type="entry name" value="RNA_pol_sigma-G_actinobac"/>
</dbReference>
<dbReference type="InterPro" id="IPR032710">
    <property type="entry name" value="NTF2-like_dom_sf"/>
</dbReference>
<protein>
    <submittedName>
        <fullName evidence="10">RNA polymerase subunit sigma-70</fullName>
    </submittedName>
</protein>
<keyword evidence="4" id="KW-0731">Sigma factor</keyword>
<evidence type="ECO:0000259" key="9">
    <source>
        <dbReference type="Pfam" id="PF12680"/>
    </source>
</evidence>
<dbReference type="SUPFAM" id="SSF88946">
    <property type="entry name" value="Sigma2 domain of RNA polymerase sigma factors"/>
    <property type="match status" value="1"/>
</dbReference>
<dbReference type="EMBL" id="BAAAQM010000015">
    <property type="protein sequence ID" value="GAA1969425.1"/>
    <property type="molecule type" value="Genomic_DNA"/>
</dbReference>
<dbReference type="CDD" id="cd06171">
    <property type="entry name" value="Sigma70_r4"/>
    <property type="match status" value="1"/>
</dbReference>
<evidence type="ECO:0000256" key="5">
    <source>
        <dbReference type="ARBA" id="ARBA00023163"/>
    </source>
</evidence>
<dbReference type="Pfam" id="PF08281">
    <property type="entry name" value="Sigma70_r4_2"/>
    <property type="match status" value="1"/>
</dbReference>
<comment type="subunit">
    <text evidence="2">Interacts transiently with the RNA polymerase catalytic core formed by RpoA, RpoB, RpoC and RpoZ (2 alpha, 1 beta, 1 beta' and 1 omega subunit) to form the RNA polymerase holoenzyme that can initiate transcription.</text>
</comment>
<dbReference type="InterPro" id="IPR013324">
    <property type="entry name" value="RNA_pol_sigma_r3/r4-like"/>
</dbReference>
<dbReference type="RefSeq" id="WP_344657628.1">
    <property type="nucleotide sequence ID" value="NZ_BAAAQM010000015.1"/>
</dbReference>
<evidence type="ECO:0000256" key="6">
    <source>
        <dbReference type="SAM" id="MobiDB-lite"/>
    </source>
</evidence>
<dbReference type="NCBIfam" id="TIGR02960">
    <property type="entry name" value="SigX5"/>
    <property type="match status" value="1"/>
</dbReference>
<reference evidence="10 11" key="1">
    <citation type="journal article" date="2019" name="Int. J. Syst. Evol. Microbiol.">
        <title>The Global Catalogue of Microorganisms (GCM) 10K type strain sequencing project: providing services to taxonomists for standard genome sequencing and annotation.</title>
        <authorList>
            <consortium name="The Broad Institute Genomics Platform"/>
            <consortium name="The Broad Institute Genome Sequencing Center for Infectious Disease"/>
            <person name="Wu L."/>
            <person name="Ma J."/>
        </authorList>
    </citation>
    <scope>NUCLEOTIDE SEQUENCE [LARGE SCALE GENOMIC DNA]</scope>
    <source>
        <strain evidence="10 11">JCM 16013</strain>
    </source>
</reference>
<dbReference type="InterPro" id="IPR014284">
    <property type="entry name" value="RNA_pol_sigma-70_dom"/>
</dbReference>
<dbReference type="NCBIfam" id="TIGR02937">
    <property type="entry name" value="sigma70-ECF"/>
    <property type="match status" value="1"/>
</dbReference>
<name>A0ABN2RHU0_9ACTN</name>
<dbReference type="SUPFAM" id="SSF88659">
    <property type="entry name" value="Sigma3 and sigma4 domains of RNA polymerase sigma factors"/>
    <property type="match status" value="1"/>
</dbReference>
<dbReference type="Gene3D" id="1.10.1740.10">
    <property type="match status" value="1"/>
</dbReference>
<evidence type="ECO:0000259" key="8">
    <source>
        <dbReference type="Pfam" id="PF08281"/>
    </source>
</evidence>
<dbReference type="SUPFAM" id="SSF54427">
    <property type="entry name" value="NTF2-like"/>
    <property type="match status" value="1"/>
</dbReference>
<feature type="domain" description="RNA polymerase sigma factor 70 region 4 type 2" evidence="8">
    <location>
        <begin position="144"/>
        <end position="195"/>
    </location>
</feature>
<dbReference type="InterPro" id="IPR037401">
    <property type="entry name" value="SnoaL-like"/>
</dbReference>
<keyword evidence="5" id="KW-0804">Transcription</keyword>
<accession>A0ABN2RHU0</accession>
<dbReference type="InterPro" id="IPR007627">
    <property type="entry name" value="RNA_pol_sigma70_r2"/>
</dbReference>
<feature type="domain" description="RNA polymerase sigma-70 region 2" evidence="7">
    <location>
        <begin position="21"/>
        <end position="88"/>
    </location>
</feature>
<dbReference type="PANTHER" id="PTHR43133">
    <property type="entry name" value="RNA POLYMERASE ECF-TYPE SIGMA FACTO"/>
    <property type="match status" value="1"/>
</dbReference>
<dbReference type="Gene3D" id="1.10.10.10">
    <property type="entry name" value="Winged helix-like DNA-binding domain superfamily/Winged helix DNA-binding domain"/>
    <property type="match status" value="1"/>
</dbReference>
<dbReference type="NCBIfam" id="NF006089">
    <property type="entry name" value="PRK08241.1"/>
    <property type="match status" value="1"/>
</dbReference>
<keyword evidence="3" id="KW-0805">Transcription regulation</keyword>
<dbReference type="Pfam" id="PF12680">
    <property type="entry name" value="SnoaL_2"/>
    <property type="match status" value="1"/>
</dbReference>
<sequence>MKTPDLIARASAGDHQAFRELVEGHSHELQVHCYRILGSLQDAEDALQETLVSAWRSLGDFGQRSSLRTWLYQIATNRCLSMLRADSRRPRTTAPLPDVRLPEPTGVGDAPPWLEPYPDVLMDGLVDPAPGPEARYETAEAISLAFITALQLLPPRQRAVLVLRDVLGYRAGEVAEMLDATRESVQSALKRARATVDGHLADSGGGRPARRPDTAADHRLVARLADALERADLQALVELLAEDVRLSMPPAMLEFRGIEVAREFFAAVTLRSGRSYRVVPTRANGQPAFGMYLADAGAFRAYGLLVVTTADDRVTAITGFGAGVMPRFGLPRTL</sequence>
<dbReference type="InterPro" id="IPR036388">
    <property type="entry name" value="WH-like_DNA-bd_sf"/>
</dbReference>
<dbReference type="PANTHER" id="PTHR43133:SF65">
    <property type="entry name" value="ECF RNA POLYMERASE SIGMA FACTOR SIGG"/>
    <property type="match status" value="1"/>
</dbReference>
<feature type="region of interest" description="Disordered" evidence="6">
    <location>
        <begin position="90"/>
        <end position="112"/>
    </location>
</feature>
<evidence type="ECO:0000313" key="10">
    <source>
        <dbReference type="EMBL" id="GAA1969425.1"/>
    </source>
</evidence>
<evidence type="ECO:0000256" key="4">
    <source>
        <dbReference type="ARBA" id="ARBA00023082"/>
    </source>
</evidence>
<evidence type="ECO:0000256" key="1">
    <source>
        <dbReference type="ARBA" id="ARBA00010641"/>
    </source>
</evidence>